<feature type="signal peptide" evidence="1">
    <location>
        <begin position="1"/>
        <end position="26"/>
    </location>
</feature>
<evidence type="ECO:0000256" key="1">
    <source>
        <dbReference type="SAM" id="SignalP"/>
    </source>
</evidence>
<dbReference type="EMBL" id="BAAAEI010000006">
    <property type="protein sequence ID" value="GAA0345923.1"/>
    <property type="molecule type" value="Genomic_DNA"/>
</dbReference>
<name>A0ABP3GKR3_9ALTE</name>
<keyword evidence="3" id="KW-1185">Reference proteome</keyword>
<comment type="caution">
    <text evidence="2">The sequence shown here is derived from an EMBL/GenBank/DDBJ whole genome shotgun (WGS) entry which is preliminary data.</text>
</comment>
<gene>
    <name evidence="2" type="ORF">GCM10009092_08010</name>
</gene>
<organism evidence="2 3">
    <name type="scientific">Bowmanella denitrificans</name>
    <dbReference type="NCBI Taxonomy" id="366582"/>
    <lineage>
        <taxon>Bacteria</taxon>
        <taxon>Pseudomonadati</taxon>
        <taxon>Pseudomonadota</taxon>
        <taxon>Gammaproteobacteria</taxon>
        <taxon>Alteromonadales</taxon>
        <taxon>Alteromonadaceae</taxon>
        <taxon>Bowmanella</taxon>
    </lineage>
</organism>
<evidence type="ECO:0000313" key="3">
    <source>
        <dbReference type="Proteomes" id="UP001501757"/>
    </source>
</evidence>
<proteinExistence type="predicted"/>
<evidence type="ECO:0000313" key="2">
    <source>
        <dbReference type="EMBL" id="GAA0345923.1"/>
    </source>
</evidence>
<keyword evidence="1" id="KW-0732">Signal</keyword>
<sequence length="89" mass="9324">MKMIKLSRRTLFGLIAACAVSMSAFATQYVSASMGSRGSDSSACMNASGAAVSALHRNYPEARLLSVSCRVENGYPIPITVATAYGVID</sequence>
<accession>A0ABP3GKR3</accession>
<protein>
    <submittedName>
        <fullName evidence="2">Uncharacterized protein</fullName>
    </submittedName>
</protein>
<dbReference type="RefSeq" id="WP_343842053.1">
    <property type="nucleotide sequence ID" value="NZ_BAAAEI010000006.1"/>
</dbReference>
<dbReference type="Proteomes" id="UP001501757">
    <property type="component" value="Unassembled WGS sequence"/>
</dbReference>
<feature type="chain" id="PRO_5045868165" evidence="1">
    <location>
        <begin position="27"/>
        <end position="89"/>
    </location>
</feature>
<reference evidence="3" key="1">
    <citation type="journal article" date="2019" name="Int. J. Syst. Evol. Microbiol.">
        <title>The Global Catalogue of Microorganisms (GCM) 10K type strain sequencing project: providing services to taxonomists for standard genome sequencing and annotation.</title>
        <authorList>
            <consortium name="The Broad Institute Genomics Platform"/>
            <consortium name="The Broad Institute Genome Sequencing Center for Infectious Disease"/>
            <person name="Wu L."/>
            <person name="Ma J."/>
        </authorList>
    </citation>
    <scope>NUCLEOTIDE SEQUENCE [LARGE SCALE GENOMIC DNA]</scope>
    <source>
        <strain evidence="3">JCM 13378</strain>
    </source>
</reference>